<dbReference type="EMBL" id="CASHSV030000055">
    <property type="protein sequence ID" value="CAJ2645064.1"/>
    <property type="molecule type" value="Genomic_DNA"/>
</dbReference>
<evidence type="ECO:0000313" key="1">
    <source>
        <dbReference type="EMBL" id="CAJ2645064.1"/>
    </source>
</evidence>
<protein>
    <submittedName>
        <fullName evidence="1">Uncharacterized protein</fullName>
    </submittedName>
</protein>
<name>A0ACB0JJM3_TRIPR</name>
<keyword evidence="2" id="KW-1185">Reference proteome</keyword>
<organism evidence="1 2">
    <name type="scientific">Trifolium pratense</name>
    <name type="common">Red clover</name>
    <dbReference type="NCBI Taxonomy" id="57577"/>
    <lineage>
        <taxon>Eukaryota</taxon>
        <taxon>Viridiplantae</taxon>
        <taxon>Streptophyta</taxon>
        <taxon>Embryophyta</taxon>
        <taxon>Tracheophyta</taxon>
        <taxon>Spermatophyta</taxon>
        <taxon>Magnoliopsida</taxon>
        <taxon>eudicotyledons</taxon>
        <taxon>Gunneridae</taxon>
        <taxon>Pentapetalae</taxon>
        <taxon>rosids</taxon>
        <taxon>fabids</taxon>
        <taxon>Fabales</taxon>
        <taxon>Fabaceae</taxon>
        <taxon>Papilionoideae</taxon>
        <taxon>50 kb inversion clade</taxon>
        <taxon>NPAAA clade</taxon>
        <taxon>Hologalegina</taxon>
        <taxon>IRL clade</taxon>
        <taxon>Trifolieae</taxon>
        <taxon>Trifolium</taxon>
    </lineage>
</organism>
<reference evidence="1" key="1">
    <citation type="submission" date="2023-10" db="EMBL/GenBank/DDBJ databases">
        <authorList>
            <person name="Rodriguez Cubillos JULIANA M."/>
            <person name="De Vega J."/>
        </authorList>
    </citation>
    <scope>NUCLEOTIDE SEQUENCE</scope>
</reference>
<accession>A0ACB0JJM3</accession>
<comment type="caution">
    <text evidence="1">The sequence shown here is derived from an EMBL/GenBank/DDBJ whole genome shotgun (WGS) entry which is preliminary data.</text>
</comment>
<dbReference type="Proteomes" id="UP001177021">
    <property type="component" value="Unassembled WGS sequence"/>
</dbReference>
<gene>
    <name evidence="1" type="ORF">MILVUS5_LOCUS14010</name>
</gene>
<sequence>MDYPCNFPSLFLSDSQNFHFPRRKIPLQSHQIQRFCHSDFTLPSQRFNDSSICCSFGFHCSSCRCLNLTSFLPSHRFKRNAGMKCMQADRKRLVIKVGTMVSPGKCGRIQVGGDW</sequence>
<evidence type="ECO:0000313" key="2">
    <source>
        <dbReference type="Proteomes" id="UP001177021"/>
    </source>
</evidence>
<proteinExistence type="predicted"/>